<evidence type="ECO:0000313" key="4">
    <source>
        <dbReference type="EMBL" id="AXY74550.1"/>
    </source>
</evidence>
<evidence type="ECO:0000256" key="2">
    <source>
        <dbReference type="SAM" id="SignalP"/>
    </source>
</evidence>
<dbReference type="Proteomes" id="UP000263900">
    <property type="component" value="Chromosome"/>
</dbReference>
<keyword evidence="5" id="KW-1185">Reference proteome</keyword>
<dbReference type="InterPro" id="IPR052037">
    <property type="entry name" value="LPS_export_LptA"/>
</dbReference>
<name>A0A3B7MNE2_9BACT</name>
<dbReference type="Pfam" id="PF13100">
    <property type="entry name" value="OstA_2"/>
    <property type="match status" value="1"/>
</dbReference>
<dbReference type="OrthoDB" id="9805931at2"/>
<dbReference type="GO" id="GO:0009279">
    <property type="term" value="C:cell outer membrane"/>
    <property type="evidence" value="ECO:0007669"/>
    <property type="project" value="TreeGrafter"/>
</dbReference>
<feature type="signal peptide" evidence="2">
    <location>
        <begin position="1"/>
        <end position="33"/>
    </location>
</feature>
<dbReference type="Gene3D" id="2.60.450.10">
    <property type="entry name" value="Lipopolysaccharide (LPS) transport protein A like domain"/>
    <property type="match status" value="1"/>
</dbReference>
<evidence type="ECO:0000259" key="3">
    <source>
        <dbReference type="Pfam" id="PF13100"/>
    </source>
</evidence>
<dbReference type="GO" id="GO:0015920">
    <property type="term" value="P:lipopolysaccharide transport"/>
    <property type="evidence" value="ECO:0007669"/>
    <property type="project" value="TreeGrafter"/>
</dbReference>
<dbReference type="InterPro" id="IPR005653">
    <property type="entry name" value="OstA-like_N"/>
</dbReference>
<dbReference type="KEGG" id="pseg:D3H65_11425"/>
<dbReference type="GO" id="GO:0017089">
    <property type="term" value="F:glycolipid transfer activity"/>
    <property type="evidence" value="ECO:0007669"/>
    <property type="project" value="TreeGrafter"/>
</dbReference>
<sequence length="559" mass="63543">MILLLRRNPEDNKMRRFICLFVFFALAFSSVSAQVTSTPQPGADTMKVVELIYADRLRTEQKDSVTEVQTLAGKVHLKQGKTQFYCDSAVYNKHTKIVEAFGHVHINDADSVHTYADYLLYHVDTKLATLTRNAKLTDGKTTLLTDELHYDANQKIGEYFNGGRVLNNQSVLTSKEGTYYGELKDIYFKKDVVLKDPKYYLKSDSLLYNTSTETATFITKTYIEDSAKRKITTREGYYDLKHRNASFGKRPIIEDTKARTKTIADIVETDDSTGITTLIGQAVHIDSAQGVSLLANLIITNRKEETLFATQHPLMIIKQDNDSIYVTADTLFSGRLSKMKVLTQKDSLTGKTDTIKGALTINTKDRPQNDSADRYFQGYHHVRIYSDSLQAVADSMFYSGIDSVFQLFTDPIAWASNSQITGDTMYLYTKNKKPQRLYVFENGFAVNKVGKDMYNQLRGNRMNGYFIDGNIDYMRSKGNAESVFYVMDSDSALVGVNKAEGDIIDLRFLNKELNKVVVISDPKATMFPAKQATEQDKVLRSFRWLEARRPKSKFEMFEN</sequence>
<feature type="domain" description="Organic solvent tolerance-like N-terminal" evidence="3">
    <location>
        <begin position="49"/>
        <end position="204"/>
    </location>
</feature>
<reference evidence="4 5" key="1">
    <citation type="submission" date="2018-09" db="EMBL/GenBank/DDBJ databases">
        <title>Genome sequencing of strain 6GH32-13.</title>
        <authorList>
            <person name="Weon H.-Y."/>
            <person name="Heo J."/>
            <person name="Kwon S.-W."/>
        </authorList>
    </citation>
    <scope>NUCLEOTIDE SEQUENCE [LARGE SCALE GENOMIC DNA]</scope>
    <source>
        <strain evidence="4 5">5GH32-13</strain>
    </source>
</reference>
<dbReference type="PANTHER" id="PTHR36504">
    <property type="entry name" value="LIPOPOLYSACCHARIDE EXPORT SYSTEM PROTEIN LPTA"/>
    <property type="match status" value="1"/>
</dbReference>
<keyword evidence="1 2" id="KW-0732">Signal</keyword>
<organism evidence="4 5">
    <name type="scientific">Paraflavitalea soli</name>
    <dbReference type="NCBI Taxonomy" id="2315862"/>
    <lineage>
        <taxon>Bacteria</taxon>
        <taxon>Pseudomonadati</taxon>
        <taxon>Bacteroidota</taxon>
        <taxon>Chitinophagia</taxon>
        <taxon>Chitinophagales</taxon>
        <taxon>Chitinophagaceae</taxon>
        <taxon>Paraflavitalea</taxon>
    </lineage>
</organism>
<protein>
    <recommendedName>
        <fullName evidence="3">Organic solvent tolerance-like N-terminal domain-containing protein</fullName>
    </recommendedName>
</protein>
<feature type="chain" id="PRO_5017567711" description="Organic solvent tolerance-like N-terminal domain-containing protein" evidence="2">
    <location>
        <begin position="34"/>
        <end position="559"/>
    </location>
</feature>
<evidence type="ECO:0000256" key="1">
    <source>
        <dbReference type="ARBA" id="ARBA00022729"/>
    </source>
</evidence>
<dbReference type="PANTHER" id="PTHR36504:SF1">
    <property type="entry name" value="LIPOPOLYSACCHARIDE EXPORT SYSTEM PROTEIN LPTA"/>
    <property type="match status" value="1"/>
</dbReference>
<gene>
    <name evidence="4" type="ORF">D3H65_11425</name>
</gene>
<proteinExistence type="predicted"/>
<dbReference type="EMBL" id="CP032157">
    <property type="protein sequence ID" value="AXY74550.1"/>
    <property type="molecule type" value="Genomic_DNA"/>
</dbReference>
<dbReference type="AlphaFoldDB" id="A0A3B7MNE2"/>
<evidence type="ECO:0000313" key="5">
    <source>
        <dbReference type="Proteomes" id="UP000263900"/>
    </source>
</evidence>
<dbReference type="GO" id="GO:0030288">
    <property type="term" value="C:outer membrane-bounded periplasmic space"/>
    <property type="evidence" value="ECO:0007669"/>
    <property type="project" value="TreeGrafter"/>
</dbReference>
<accession>A0A3B7MNE2</accession>